<feature type="compositionally biased region" description="Basic and acidic residues" evidence="1">
    <location>
        <begin position="535"/>
        <end position="545"/>
    </location>
</feature>
<evidence type="ECO:0000256" key="2">
    <source>
        <dbReference type="SAM" id="SignalP"/>
    </source>
</evidence>
<evidence type="ECO:0000313" key="4">
    <source>
        <dbReference type="Proteomes" id="UP001152795"/>
    </source>
</evidence>
<comment type="caution">
    <text evidence="3">The sequence shown here is derived from an EMBL/GenBank/DDBJ whole genome shotgun (WGS) entry which is preliminary data.</text>
</comment>
<name>A0A7D9DF63_PARCT</name>
<gene>
    <name evidence="3" type="ORF">PACLA_8A065898</name>
</gene>
<dbReference type="Proteomes" id="UP001152795">
    <property type="component" value="Unassembled WGS sequence"/>
</dbReference>
<accession>A0A7D9DF63</accession>
<feature type="region of interest" description="Disordered" evidence="1">
    <location>
        <begin position="198"/>
        <end position="249"/>
    </location>
</feature>
<proteinExistence type="predicted"/>
<organism evidence="3 4">
    <name type="scientific">Paramuricea clavata</name>
    <name type="common">Red gorgonian</name>
    <name type="synonym">Violescent sea-whip</name>
    <dbReference type="NCBI Taxonomy" id="317549"/>
    <lineage>
        <taxon>Eukaryota</taxon>
        <taxon>Metazoa</taxon>
        <taxon>Cnidaria</taxon>
        <taxon>Anthozoa</taxon>
        <taxon>Octocorallia</taxon>
        <taxon>Malacalcyonacea</taxon>
        <taxon>Plexauridae</taxon>
        <taxon>Paramuricea</taxon>
    </lineage>
</organism>
<protein>
    <submittedName>
        <fullName evidence="3">Uncharacterized protein</fullName>
    </submittedName>
</protein>
<dbReference type="EMBL" id="CACRXK020000721">
    <property type="protein sequence ID" value="CAB3984314.1"/>
    <property type="molecule type" value="Genomic_DNA"/>
</dbReference>
<feature type="signal peptide" evidence="2">
    <location>
        <begin position="1"/>
        <end position="18"/>
    </location>
</feature>
<feature type="compositionally biased region" description="Polar residues" evidence="1">
    <location>
        <begin position="211"/>
        <end position="220"/>
    </location>
</feature>
<evidence type="ECO:0000256" key="1">
    <source>
        <dbReference type="SAM" id="MobiDB-lite"/>
    </source>
</evidence>
<feature type="region of interest" description="Disordered" evidence="1">
    <location>
        <begin position="331"/>
        <end position="427"/>
    </location>
</feature>
<feature type="region of interest" description="Disordered" evidence="1">
    <location>
        <begin position="25"/>
        <end position="61"/>
    </location>
</feature>
<reference evidence="3" key="1">
    <citation type="submission" date="2020-04" db="EMBL/GenBank/DDBJ databases">
        <authorList>
            <person name="Alioto T."/>
            <person name="Alioto T."/>
            <person name="Gomez Garrido J."/>
        </authorList>
    </citation>
    <scope>NUCLEOTIDE SEQUENCE</scope>
    <source>
        <strain evidence="3">A484AB</strain>
    </source>
</reference>
<feature type="compositionally biased region" description="Polar residues" evidence="1">
    <location>
        <begin position="375"/>
        <end position="413"/>
    </location>
</feature>
<feature type="region of interest" description="Disordered" evidence="1">
    <location>
        <begin position="511"/>
        <end position="547"/>
    </location>
</feature>
<feature type="compositionally biased region" description="Basic and acidic residues" evidence="1">
    <location>
        <begin position="44"/>
        <end position="53"/>
    </location>
</feature>
<sequence length="568" mass="61226">MKLLAVLTLAFVLSLATGYPWKHRKNEHERRRVTHQHGVKKEHKHETKHESAKAKHRGSKTKAHKVYKKFGMFAAPSFAFEDSSVAPQGQVGLQQVLVPVNSASFTQNTARAPEMLSSFTAVPASQRATLGTEALGDQSSAQQQITTQAVQPQQTQTVQYESPVVGTNEDNSVLKTTTQAATTDGATLQEPGAAQTEVVGSPAGSFGAGSESIQSFTQQDPGKGTDEMKDLQVYNGPLPDSGQNKPRIAGMSPQEDVKIVNLGDDEKTTTLQQDKPCGGCPQGAKCVNGQCQIREEEAQAAGLTGTGTASNPGSVNDIRNLETQELTSLLKDASKADPPPTAVPESPTAGAERPTAVPEGPTAVLEGPTAVAENPTGSPITTQFHSQSQGQLQDKTHSSAQQQKVESAPQTAQLAKPASPHVAQGAQMPGTVVQPHFTGEQLKELRDFARMYKMYQFIRKMEERLNDPDCAPVCRKQCRNFCPKKCCRGQKVNTNVVSHLMQTADKIKGTGNKAVKQHTGMEDNGGANEDSEEQEEKKMDKETAGKKHILIRIVKNDELDKPRAHIAH</sequence>
<feature type="compositionally biased region" description="Basic residues" evidence="1">
    <location>
        <begin position="25"/>
        <end position="43"/>
    </location>
</feature>
<feature type="chain" id="PRO_5043388983" evidence="2">
    <location>
        <begin position="19"/>
        <end position="568"/>
    </location>
</feature>
<evidence type="ECO:0000313" key="3">
    <source>
        <dbReference type="EMBL" id="CAB3984314.1"/>
    </source>
</evidence>
<keyword evidence="4" id="KW-1185">Reference proteome</keyword>
<dbReference type="OrthoDB" id="10479581at2759"/>
<keyword evidence="2" id="KW-0732">Signal</keyword>
<dbReference type="AlphaFoldDB" id="A0A7D9DF63"/>